<keyword evidence="1" id="KW-1133">Transmembrane helix</keyword>
<dbReference type="AlphaFoldDB" id="W7IR46"/>
<dbReference type="eggNOG" id="ENOG502ZNYM">
    <property type="taxonomic scope" value="Bacteria"/>
</dbReference>
<reference evidence="2 3" key="1">
    <citation type="journal article" date="2014" name="Genome Announc.">
        <title>Draft Genome Sequence of the Antitrypanosomally Active Sponge-Associated Bacterium Actinokineospora sp. Strain EG49.</title>
        <authorList>
            <person name="Harjes J."/>
            <person name="Ryu T."/>
            <person name="Abdelmohsen U.R."/>
            <person name="Moitinho-Silva L."/>
            <person name="Horn H."/>
            <person name="Ravasi T."/>
            <person name="Hentschel U."/>
        </authorList>
    </citation>
    <scope>NUCLEOTIDE SEQUENCE [LARGE SCALE GENOMIC DNA]</scope>
    <source>
        <strain evidence="2 3">EG49</strain>
    </source>
</reference>
<dbReference type="STRING" id="909613.UO65_1117"/>
<proteinExistence type="predicted"/>
<keyword evidence="1" id="KW-0472">Membrane</keyword>
<gene>
    <name evidence="2" type="ORF">UO65_1117</name>
</gene>
<feature type="transmembrane region" description="Helical" evidence="1">
    <location>
        <begin position="21"/>
        <end position="43"/>
    </location>
</feature>
<protein>
    <submittedName>
        <fullName evidence="2">Uncharacterized protein</fullName>
    </submittedName>
</protein>
<comment type="caution">
    <text evidence="2">The sequence shown here is derived from an EMBL/GenBank/DDBJ whole genome shotgun (WGS) entry which is preliminary data.</text>
</comment>
<sequence>MTTPEPGWPEPAPAPHRPRRAIVAAAEVVVTAALVWLAFWLWSRGTVVGTPIPERPDLRFEEFDGPFVAGAVAAATLAGLVLVDAVRQVVLAVRTTPKAAVEVA</sequence>
<accession>W7IR46</accession>
<name>W7IR46_9PSEU</name>
<evidence type="ECO:0000313" key="2">
    <source>
        <dbReference type="EMBL" id="EWC63440.1"/>
    </source>
</evidence>
<dbReference type="RefSeq" id="WP_052020765.1">
    <property type="nucleotide sequence ID" value="NZ_AYXG01000043.1"/>
</dbReference>
<dbReference type="Proteomes" id="UP000019277">
    <property type="component" value="Unassembled WGS sequence"/>
</dbReference>
<dbReference type="EMBL" id="AYXG01000043">
    <property type="protein sequence ID" value="EWC63440.1"/>
    <property type="molecule type" value="Genomic_DNA"/>
</dbReference>
<evidence type="ECO:0000313" key="3">
    <source>
        <dbReference type="Proteomes" id="UP000019277"/>
    </source>
</evidence>
<organism evidence="2 3">
    <name type="scientific">Actinokineospora spheciospongiae</name>
    <dbReference type="NCBI Taxonomy" id="909613"/>
    <lineage>
        <taxon>Bacteria</taxon>
        <taxon>Bacillati</taxon>
        <taxon>Actinomycetota</taxon>
        <taxon>Actinomycetes</taxon>
        <taxon>Pseudonocardiales</taxon>
        <taxon>Pseudonocardiaceae</taxon>
        <taxon>Actinokineospora</taxon>
    </lineage>
</organism>
<evidence type="ECO:0000256" key="1">
    <source>
        <dbReference type="SAM" id="Phobius"/>
    </source>
</evidence>
<keyword evidence="1" id="KW-0812">Transmembrane</keyword>
<feature type="transmembrane region" description="Helical" evidence="1">
    <location>
        <begin position="63"/>
        <end position="83"/>
    </location>
</feature>
<keyword evidence="3" id="KW-1185">Reference proteome</keyword>